<feature type="region of interest" description="Disordered" evidence="1">
    <location>
        <begin position="85"/>
        <end position="107"/>
    </location>
</feature>
<dbReference type="Gene3D" id="3.90.280.10">
    <property type="entry name" value="PEBP-like"/>
    <property type="match status" value="1"/>
</dbReference>
<protein>
    <recommendedName>
        <fullName evidence="4">Phosphatidylethanolamine-binding protein</fullName>
    </recommendedName>
</protein>
<name>A0A1F6EIL2_9BACT</name>
<evidence type="ECO:0000313" key="3">
    <source>
        <dbReference type="Proteomes" id="UP000178587"/>
    </source>
</evidence>
<dbReference type="AlphaFoldDB" id="A0A1F6EIL2"/>
<dbReference type="InterPro" id="IPR008914">
    <property type="entry name" value="PEBP"/>
</dbReference>
<dbReference type="InterPro" id="IPR036610">
    <property type="entry name" value="PEBP-like_sf"/>
</dbReference>
<evidence type="ECO:0000313" key="2">
    <source>
        <dbReference type="EMBL" id="OGG73495.1"/>
    </source>
</evidence>
<dbReference type="InterPro" id="IPR005247">
    <property type="entry name" value="YbhB_YbcL/LppC-like"/>
</dbReference>
<dbReference type="NCBIfam" id="TIGR00481">
    <property type="entry name" value="YbhB/YbcL family Raf kinase inhibitor-like protein"/>
    <property type="match status" value="1"/>
</dbReference>
<gene>
    <name evidence="2" type="ORF">A3A34_01220</name>
</gene>
<comment type="caution">
    <text evidence="2">The sequence shown here is derived from an EMBL/GenBank/DDBJ whole genome shotgun (WGS) entry which is preliminary data.</text>
</comment>
<accession>A0A1F6EIL2</accession>
<reference evidence="2 3" key="1">
    <citation type="journal article" date="2016" name="Nat. Commun.">
        <title>Thousands of microbial genomes shed light on interconnected biogeochemical processes in an aquifer system.</title>
        <authorList>
            <person name="Anantharaman K."/>
            <person name="Brown C.T."/>
            <person name="Hug L.A."/>
            <person name="Sharon I."/>
            <person name="Castelle C.J."/>
            <person name="Probst A.J."/>
            <person name="Thomas B.C."/>
            <person name="Singh A."/>
            <person name="Wilkins M.J."/>
            <person name="Karaoz U."/>
            <person name="Brodie E.L."/>
            <person name="Williams K.H."/>
            <person name="Hubbard S.S."/>
            <person name="Banfield J.F."/>
        </authorList>
    </citation>
    <scope>NUCLEOTIDE SEQUENCE [LARGE SCALE GENOMIC DNA]</scope>
</reference>
<dbReference type="CDD" id="cd00865">
    <property type="entry name" value="PEBP_bact_arch"/>
    <property type="match status" value="1"/>
</dbReference>
<dbReference type="PANTHER" id="PTHR30289">
    <property type="entry name" value="UNCHARACTERIZED PROTEIN YBCL-RELATED"/>
    <property type="match status" value="1"/>
</dbReference>
<evidence type="ECO:0000256" key="1">
    <source>
        <dbReference type="SAM" id="MobiDB-lite"/>
    </source>
</evidence>
<sequence length="164" mass="17241">MIIQSMTDTLSLTSSAFENGKSIPSKYTCDGNPPAGGVSPPLSWSGVPEGATSLVLIMDDPDAIKPAGKVWDHWVVFNIPPDTVSAEEGRGPNGVQGVTSSGKGGYGGPCPPDAKHRYFFRLYALDSDLSLEEGATKADVLAAMDGHIIGQGELMGKYQRTASR</sequence>
<dbReference type="PANTHER" id="PTHR30289:SF1">
    <property type="entry name" value="PEBP (PHOSPHATIDYLETHANOLAMINE-BINDING PROTEIN) FAMILY PROTEIN"/>
    <property type="match status" value="1"/>
</dbReference>
<dbReference type="Proteomes" id="UP000178587">
    <property type="component" value="Unassembled WGS sequence"/>
</dbReference>
<dbReference type="SUPFAM" id="SSF49777">
    <property type="entry name" value="PEBP-like"/>
    <property type="match status" value="1"/>
</dbReference>
<dbReference type="Pfam" id="PF01161">
    <property type="entry name" value="PBP"/>
    <property type="match status" value="1"/>
</dbReference>
<organism evidence="2 3">
    <name type="scientific">Candidatus Kaiserbacteria bacterium RIFCSPLOWO2_01_FULL_50_24</name>
    <dbReference type="NCBI Taxonomy" id="1798507"/>
    <lineage>
        <taxon>Bacteria</taxon>
        <taxon>Candidatus Kaiseribacteriota</taxon>
    </lineage>
</organism>
<proteinExistence type="predicted"/>
<dbReference type="EMBL" id="MFLU01000018">
    <property type="protein sequence ID" value="OGG73495.1"/>
    <property type="molecule type" value="Genomic_DNA"/>
</dbReference>
<evidence type="ECO:0008006" key="4">
    <source>
        <dbReference type="Google" id="ProtNLM"/>
    </source>
</evidence>
<dbReference type="STRING" id="1798507.A3A34_01220"/>